<evidence type="ECO:0000313" key="2">
    <source>
        <dbReference type="Proteomes" id="UP001558713"/>
    </source>
</evidence>
<name>A0ABD0ZLT9_CARAN</name>
<gene>
    <name evidence="1" type="ORF">V5N11_013592</name>
</gene>
<accession>A0ABD0ZLT9</accession>
<dbReference type="Proteomes" id="UP001558713">
    <property type="component" value="Unassembled WGS sequence"/>
</dbReference>
<dbReference type="EMBL" id="JBANAX010000726">
    <property type="protein sequence ID" value="KAL1195592.1"/>
    <property type="molecule type" value="Genomic_DNA"/>
</dbReference>
<organism evidence="1 2">
    <name type="scientific">Cardamine amara subsp. amara</name>
    <dbReference type="NCBI Taxonomy" id="228776"/>
    <lineage>
        <taxon>Eukaryota</taxon>
        <taxon>Viridiplantae</taxon>
        <taxon>Streptophyta</taxon>
        <taxon>Embryophyta</taxon>
        <taxon>Tracheophyta</taxon>
        <taxon>Spermatophyta</taxon>
        <taxon>Magnoliopsida</taxon>
        <taxon>eudicotyledons</taxon>
        <taxon>Gunneridae</taxon>
        <taxon>Pentapetalae</taxon>
        <taxon>rosids</taxon>
        <taxon>malvids</taxon>
        <taxon>Brassicales</taxon>
        <taxon>Brassicaceae</taxon>
        <taxon>Cardamineae</taxon>
        <taxon>Cardamine</taxon>
    </lineage>
</organism>
<keyword evidence="2" id="KW-1185">Reference proteome</keyword>
<dbReference type="AlphaFoldDB" id="A0ABD0ZLT9"/>
<protein>
    <submittedName>
        <fullName evidence="1">Uncharacterized protein</fullName>
    </submittedName>
</protein>
<proteinExistence type="predicted"/>
<evidence type="ECO:0000313" key="1">
    <source>
        <dbReference type="EMBL" id="KAL1195592.1"/>
    </source>
</evidence>
<reference evidence="1 2" key="1">
    <citation type="submission" date="2024-04" db="EMBL/GenBank/DDBJ databases">
        <title>Genome assembly C_amara_ONT_v2.</title>
        <authorList>
            <person name="Yant L."/>
            <person name="Moore C."/>
            <person name="Slenker M."/>
        </authorList>
    </citation>
    <scope>NUCLEOTIDE SEQUENCE [LARGE SCALE GENOMIC DNA]</scope>
    <source>
        <tissue evidence="1">Leaf</tissue>
    </source>
</reference>
<comment type="caution">
    <text evidence="1">The sequence shown here is derived from an EMBL/GenBank/DDBJ whole genome shotgun (WGS) entry which is preliminary data.</text>
</comment>
<sequence length="67" mass="7711">MYMAYGWPQVIPLETGSCPSSQRVVYLKLAGRLLPVVSPSHLELWSSSQQRVRLGKYMRDEKSVRDE</sequence>